<evidence type="ECO:0000313" key="2">
    <source>
        <dbReference type="Proteomes" id="UP000014909"/>
    </source>
</evidence>
<dbReference type="Gene3D" id="3.40.50.1820">
    <property type="entry name" value="alpha/beta hydrolase"/>
    <property type="match status" value="1"/>
</dbReference>
<evidence type="ECO:0000313" key="1">
    <source>
        <dbReference type="EMBL" id="AGP79281.1"/>
    </source>
</evidence>
<name>S5AJS6_9ALTE</name>
<dbReference type="SUPFAM" id="SSF53474">
    <property type="entry name" value="alpha/beta-Hydrolases"/>
    <property type="match status" value="1"/>
</dbReference>
<accession>S5AJS6</accession>
<organism evidence="1 2">
    <name type="scientific">Alteromonas mediterranea 615</name>
    <dbReference type="NCBI Taxonomy" id="1300253"/>
    <lineage>
        <taxon>Bacteria</taxon>
        <taxon>Pseudomonadati</taxon>
        <taxon>Pseudomonadota</taxon>
        <taxon>Gammaproteobacteria</taxon>
        <taxon>Alteromonadales</taxon>
        <taxon>Alteromonadaceae</taxon>
        <taxon>Alteromonas/Salinimonas group</taxon>
        <taxon>Alteromonas</taxon>
    </lineage>
</organism>
<dbReference type="Proteomes" id="UP000014909">
    <property type="component" value="Chromosome"/>
</dbReference>
<reference evidence="1 2" key="1">
    <citation type="journal article" date="2013" name="Genome Biol. Evol.">
        <title>Genomic Diversity of "Deep Ecotype" Alteromonas macleodii Isolates: Evidence for Pan-Mediterranean Clonal Frames.</title>
        <authorList>
            <person name="Lopez-Perez M."/>
            <person name="Gonzaga A."/>
            <person name="Rodriguez-Valera F."/>
        </authorList>
    </citation>
    <scope>NUCLEOTIDE SEQUENCE [LARGE SCALE GENOMIC DNA]</scope>
    <source>
        <strain evidence="2">'English Channel 615'</strain>
    </source>
</reference>
<sequence>MSKFFYSVLDLKAWSKVTDDQYLLLVDESSINLKSSSNGFVNLYFSSECRLQDLDNGEDIQIIPSESGYIATLAVKKNSVKSVTVTKGRNANLSVIFSGDVISNNVIECLVSLGYKLPQSDVFEKGFPENASHRYVIFTSFGNDNSPVEGFEFEGHFKNIEDGVLFLRDNTRQWYQGGITGFSSSFEETCLKLRNFIAGAENVTFVGVSMGGFAALQFGQYLSVSRILVVSPQINISTSFRNEIRETRWKRHLDLVNQKFSERQLLMKVPPNSSKTLVEIFVSSNDELDMKHVSAFPISSNVTVHLVDSDDHYLAGRLASSGELFRALFPS</sequence>
<dbReference type="HOGENOM" id="CLU_838469_0_0_6"/>
<dbReference type="AlphaFoldDB" id="S5AJS6"/>
<dbReference type="InterPro" id="IPR029058">
    <property type="entry name" value="AB_hydrolase_fold"/>
</dbReference>
<dbReference type="InterPro" id="IPR008886">
    <property type="entry name" value="UPF0227/Esterase_YqiA"/>
</dbReference>
<gene>
    <name evidence="1" type="ORF">I633_18265</name>
</gene>
<dbReference type="EMBL" id="CP004846">
    <property type="protein sequence ID" value="AGP79281.1"/>
    <property type="molecule type" value="Genomic_DNA"/>
</dbReference>
<dbReference type="Pfam" id="PF05728">
    <property type="entry name" value="UPF0227"/>
    <property type="match status" value="1"/>
</dbReference>
<protein>
    <submittedName>
        <fullName evidence="1">Uncharacterized protein</fullName>
    </submittedName>
</protein>
<dbReference type="BioCyc" id="AMAC1300253:G12YX-2927-MONOMER"/>
<proteinExistence type="predicted"/>
<dbReference type="PATRIC" id="fig|1300253.3.peg.3826"/>
<dbReference type="KEGG" id="amh:I633_18265"/>